<protein>
    <submittedName>
        <fullName evidence="10">Thermophilic metalloprotease family protein</fullName>
    </submittedName>
</protein>
<dbReference type="GO" id="GO:0004177">
    <property type="term" value="F:aminopeptidase activity"/>
    <property type="evidence" value="ECO:0007669"/>
    <property type="project" value="UniProtKB-KW"/>
</dbReference>
<keyword evidence="9 10" id="KW-0482">Metalloprotease</keyword>
<proteinExistence type="inferred from homology"/>
<evidence type="ECO:0000256" key="3">
    <source>
        <dbReference type="ARBA" id="ARBA00001947"/>
    </source>
</evidence>
<dbReference type="PANTHER" id="PTHR34448:SF1">
    <property type="entry name" value="BLL6088 PROTEIN"/>
    <property type="match status" value="1"/>
</dbReference>
<gene>
    <name evidence="10" type="ordered locus">CPF_0868</name>
</gene>
<dbReference type="GO" id="GO:0046872">
    <property type="term" value="F:metal ion binding"/>
    <property type="evidence" value="ECO:0007669"/>
    <property type="project" value="UniProtKB-KW"/>
</dbReference>
<dbReference type="Pfam" id="PF02073">
    <property type="entry name" value="Peptidase_M29"/>
    <property type="match status" value="1"/>
</dbReference>
<evidence type="ECO:0000313" key="10">
    <source>
        <dbReference type="EMBL" id="ABG84540.1"/>
    </source>
</evidence>
<dbReference type="PANTHER" id="PTHR34448">
    <property type="entry name" value="AMINOPEPTIDASE"/>
    <property type="match status" value="1"/>
</dbReference>
<evidence type="ECO:0000256" key="7">
    <source>
        <dbReference type="ARBA" id="ARBA00022723"/>
    </source>
</evidence>
<dbReference type="KEGG" id="cpf:CPF_0868"/>
<evidence type="ECO:0000256" key="2">
    <source>
        <dbReference type="ARBA" id="ARBA00001946"/>
    </source>
</evidence>
<sequence length="375" mass="42275">MADQRLNKLAKLLVNYSTGVKEGDFVFVSCNEVANPWLTEVVKEATKVGAHVEYILESEEAKEARLKFSTKDQLLSGNLMMETMLEKADVWLSAWGARNTRAFSNIDSEKIKDSRAGEKGWRKFYSGRMGDGSLRWCGTQFPTYADAQEASMSFSEYEDFVYGAGLLDDEDPVAEWNRVSKEQERWVKYLDTKKELHILAEGTDIKVSVEGRKWINCDGRVNFPDGEIFTSPVENKINGHITFSFPGIYAGKEIEGIELEVKDGKVVSYKAKKGEDLLKALLETDEGASHFGEVAIGTNYGIKKFTRNMLFDEKIGGTVHMAIGDSMPEAGGKNRSSLHWDMLCDMRNGGRIYADGELFYENGEFKKEILEKYNL</sequence>
<keyword evidence="6" id="KW-0645">Protease</keyword>
<evidence type="ECO:0000256" key="9">
    <source>
        <dbReference type="ARBA" id="ARBA00023049"/>
    </source>
</evidence>
<comment type="similarity">
    <text evidence="4">Belongs to the peptidase M29 family.</text>
</comment>
<evidence type="ECO:0000256" key="1">
    <source>
        <dbReference type="ARBA" id="ARBA00001941"/>
    </source>
</evidence>
<dbReference type="PaxDb" id="195103-CPF_0868"/>
<evidence type="ECO:0000256" key="6">
    <source>
        <dbReference type="ARBA" id="ARBA00022670"/>
    </source>
</evidence>
<dbReference type="SUPFAM" id="SSF144052">
    <property type="entry name" value="Thermophilic metalloprotease-like"/>
    <property type="match status" value="1"/>
</dbReference>
<dbReference type="Gene3D" id="3.40.1830.10">
    <property type="entry name" value="Thermophilic metalloprotease (M29)"/>
    <property type="match status" value="1"/>
</dbReference>
<dbReference type="AlphaFoldDB" id="A0A0H2YU16"/>
<comment type="cofactor">
    <cofactor evidence="2">
        <name>Mg(2+)</name>
        <dbReference type="ChEBI" id="CHEBI:18420"/>
    </cofactor>
</comment>
<dbReference type="InterPro" id="IPR035097">
    <property type="entry name" value="M29_N-terminal"/>
</dbReference>
<accession>A0A0H2YU16</accession>
<dbReference type="InterPro" id="IPR052170">
    <property type="entry name" value="M29_Exopeptidase"/>
</dbReference>
<dbReference type="RefSeq" id="WP_011590412.1">
    <property type="nucleotide sequence ID" value="NC_008261.1"/>
</dbReference>
<dbReference type="HOGENOM" id="CLU_057697_0_0_9"/>
<evidence type="ECO:0000256" key="5">
    <source>
        <dbReference type="ARBA" id="ARBA00022438"/>
    </source>
</evidence>
<organism evidence="10 11">
    <name type="scientific">Clostridium perfringens (strain ATCC 13124 / DSM 756 / JCM 1290 / NCIMB 6125 / NCTC 8237 / Type A)</name>
    <dbReference type="NCBI Taxonomy" id="195103"/>
    <lineage>
        <taxon>Bacteria</taxon>
        <taxon>Bacillati</taxon>
        <taxon>Bacillota</taxon>
        <taxon>Clostridia</taxon>
        <taxon>Eubacteriales</taxon>
        <taxon>Clostridiaceae</taxon>
        <taxon>Clostridium</taxon>
    </lineage>
</organism>
<dbReference type="PRINTS" id="PR00919">
    <property type="entry name" value="THERMOPTASE"/>
</dbReference>
<evidence type="ECO:0000256" key="4">
    <source>
        <dbReference type="ARBA" id="ARBA00008236"/>
    </source>
</evidence>
<keyword evidence="5" id="KW-0031">Aminopeptidase</keyword>
<name>A0A0H2YU16_CLOP1</name>
<dbReference type="eggNOG" id="COG2309">
    <property type="taxonomic scope" value="Bacteria"/>
</dbReference>
<evidence type="ECO:0000313" key="11">
    <source>
        <dbReference type="Proteomes" id="UP000001823"/>
    </source>
</evidence>
<keyword evidence="11" id="KW-1185">Reference proteome</keyword>
<comment type="cofactor">
    <cofactor evidence="3">
        <name>Zn(2+)</name>
        <dbReference type="ChEBI" id="CHEBI:29105"/>
    </cofactor>
</comment>
<keyword evidence="7" id="KW-0479">Metal-binding</keyword>
<keyword evidence="8" id="KW-0378">Hydrolase</keyword>
<dbReference type="EMBL" id="CP000246">
    <property type="protein sequence ID" value="ABG84540.1"/>
    <property type="molecule type" value="Genomic_DNA"/>
</dbReference>
<dbReference type="GO" id="GO:0006508">
    <property type="term" value="P:proteolysis"/>
    <property type="evidence" value="ECO:0007669"/>
    <property type="project" value="UniProtKB-KW"/>
</dbReference>
<dbReference type="Proteomes" id="UP000001823">
    <property type="component" value="Chromosome"/>
</dbReference>
<evidence type="ECO:0000256" key="8">
    <source>
        <dbReference type="ARBA" id="ARBA00022801"/>
    </source>
</evidence>
<dbReference type="InterPro" id="IPR000787">
    <property type="entry name" value="Peptidase_M29"/>
</dbReference>
<dbReference type="STRING" id="195103.CPF_0868"/>
<comment type="cofactor">
    <cofactor evidence="1">
        <name>Co(2+)</name>
        <dbReference type="ChEBI" id="CHEBI:48828"/>
    </cofactor>
</comment>
<reference evidence="10 11" key="1">
    <citation type="journal article" date="2006" name="Genome Res.">
        <title>Skewed genomic variability in strains of the toxigenic bacterial pathogen, Clostridium perfringens.</title>
        <authorList>
            <person name="Myers G.S."/>
            <person name="Rasko D.A."/>
            <person name="Cheung J.K."/>
            <person name="Ravel J."/>
            <person name="Seshadri R."/>
            <person name="Deboy R.T."/>
            <person name="Ren Q."/>
            <person name="Varga J."/>
            <person name="Awad M.M."/>
            <person name="Brinkac L.M."/>
            <person name="Daugherty S.C."/>
            <person name="Haft D.H."/>
            <person name="Dodson R.J."/>
            <person name="Madupu R."/>
            <person name="Nelson W.C."/>
            <person name="Rosovitz M.J."/>
            <person name="Sullivan S.A."/>
            <person name="Khouri H."/>
            <person name="Dimitrov G.I."/>
            <person name="Watkins K.L."/>
            <person name="Mulligan S."/>
            <person name="Benton J."/>
            <person name="Radune D."/>
            <person name="Fisher D.J."/>
            <person name="Atkins H.S."/>
            <person name="Hiscox T."/>
            <person name="Jost B.H."/>
            <person name="Billington S.J."/>
            <person name="Songer J.G."/>
            <person name="McClane B.A."/>
            <person name="Titball R.W."/>
            <person name="Rood J.I."/>
            <person name="Melville S.B."/>
            <person name="Paulsen I.T."/>
        </authorList>
    </citation>
    <scope>NUCLEOTIDE SEQUENCE [LARGE SCALE GENOMIC DNA]</scope>
    <source>
        <strain evidence="11">ATCC 13124 / DSM 756 / JCM 1290 / NCIMB 6125 / NCTC 8237 / S 107 / Type A</strain>
    </source>
</reference>
<dbReference type="GO" id="GO:0008237">
    <property type="term" value="F:metallopeptidase activity"/>
    <property type="evidence" value="ECO:0007669"/>
    <property type="project" value="UniProtKB-KW"/>
</dbReference>